<accession>A0AAV5KGN0</accession>
<evidence type="ECO:0000313" key="1">
    <source>
        <dbReference type="EMBL" id="GKV23753.1"/>
    </source>
</evidence>
<dbReference type="EMBL" id="BPVZ01000064">
    <property type="protein sequence ID" value="GKV23753.1"/>
    <property type="molecule type" value="Genomic_DNA"/>
</dbReference>
<sequence>MKIDHALGTVKSNGIQKILALRGYPRVCVCLVHLNQRCVRWGVVVGIGSGLSVVALSVNGDSPCRQELGICCMRLRGKLLAMAMVLDSETDLSFPYWISVRHVLVPPLLSLLPATLRENFSPNRLSHGIR</sequence>
<evidence type="ECO:0000313" key="2">
    <source>
        <dbReference type="Proteomes" id="UP001054252"/>
    </source>
</evidence>
<gene>
    <name evidence="1" type="ORF">SLEP1_g33450</name>
</gene>
<name>A0AAV5KGN0_9ROSI</name>
<dbReference type="Proteomes" id="UP001054252">
    <property type="component" value="Unassembled WGS sequence"/>
</dbReference>
<reference evidence="1 2" key="1">
    <citation type="journal article" date="2021" name="Commun. Biol.">
        <title>The genome of Shorea leprosula (Dipterocarpaceae) highlights the ecological relevance of drought in aseasonal tropical rainforests.</title>
        <authorList>
            <person name="Ng K.K.S."/>
            <person name="Kobayashi M.J."/>
            <person name="Fawcett J.A."/>
            <person name="Hatakeyama M."/>
            <person name="Paape T."/>
            <person name="Ng C.H."/>
            <person name="Ang C.C."/>
            <person name="Tnah L.H."/>
            <person name="Lee C.T."/>
            <person name="Nishiyama T."/>
            <person name="Sese J."/>
            <person name="O'Brien M.J."/>
            <person name="Copetti D."/>
            <person name="Mohd Noor M.I."/>
            <person name="Ong R.C."/>
            <person name="Putra M."/>
            <person name="Sireger I.Z."/>
            <person name="Indrioko S."/>
            <person name="Kosugi Y."/>
            <person name="Izuno A."/>
            <person name="Isagi Y."/>
            <person name="Lee S.L."/>
            <person name="Shimizu K.K."/>
        </authorList>
    </citation>
    <scope>NUCLEOTIDE SEQUENCE [LARGE SCALE GENOMIC DNA]</scope>
    <source>
        <strain evidence="1">214</strain>
    </source>
</reference>
<comment type="caution">
    <text evidence="1">The sequence shown here is derived from an EMBL/GenBank/DDBJ whole genome shotgun (WGS) entry which is preliminary data.</text>
</comment>
<protein>
    <submittedName>
        <fullName evidence="1">Uncharacterized protein</fullName>
    </submittedName>
</protein>
<organism evidence="1 2">
    <name type="scientific">Rubroshorea leprosula</name>
    <dbReference type="NCBI Taxonomy" id="152421"/>
    <lineage>
        <taxon>Eukaryota</taxon>
        <taxon>Viridiplantae</taxon>
        <taxon>Streptophyta</taxon>
        <taxon>Embryophyta</taxon>
        <taxon>Tracheophyta</taxon>
        <taxon>Spermatophyta</taxon>
        <taxon>Magnoliopsida</taxon>
        <taxon>eudicotyledons</taxon>
        <taxon>Gunneridae</taxon>
        <taxon>Pentapetalae</taxon>
        <taxon>rosids</taxon>
        <taxon>malvids</taxon>
        <taxon>Malvales</taxon>
        <taxon>Dipterocarpaceae</taxon>
        <taxon>Rubroshorea</taxon>
    </lineage>
</organism>
<proteinExistence type="predicted"/>
<keyword evidence="2" id="KW-1185">Reference proteome</keyword>
<dbReference type="AlphaFoldDB" id="A0AAV5KGN0"/>